<keyword evidence="1" id="KW-1133">Transmembrane helix</keyword>
<dbReference type="PANTHER" id="PTHR39085">
    <property type="entry name" value="SLL0924 PROTEIN"/>
    <property type="match status" value="1"/>
</dbReference>
<dbReference type="STRING" id="1353158.SAMN04488587_1259"/>
<dbReference type="AlphaFoldDB" id="A0A1H9ZUT6"/>
<dbReference type="EMBL" id="FOHQ01000003">
    <property type="protein sequence ID" value="SES85054.1"/>
    <property type="molecule type" value="Genomic_DNA"/>
</dbReference>
<dbReference type="OrthoDB" id="147379at2157"/>
<keyword evidence="3" id="KW-1185">Reference proteome</keyword>
<sequence length="156" mass="17999">MPDAKTHDKINIAVLIVILAGLSYLTIWKENEMAVGYLDIYRISVFSISYLFATFFLSPDLDIESKPYKRWKMFKILWWPYKVIFKHRGFSHNPVIGPLSIVINLALIVAVLLLLIGVDLYKIPLRFILAATAGMCLSMEIHIISDFLISKTKRYF</sequence>
<feature type="transmembrane region" description="Helical" evidence="1">
    <location>
        <begin position="40"/>
        <end position="63"/>
    </location>
</feature>
<dbReference type="Proteomes" id="UP000243338">
    <property type="component" value="Unassembled WGS sequence"/>
</dbReference>
<evidence type="ECO:0000256" key="1">
    <source>
        <dbReference type="SAM" id="Phobius"/>
    </source>
</evidence>
<name>A0A1H9ZUT6_9EURY</name>
<proteinExistence type="predicted"/>
<evidence type="ECO:0000313" key="3">
    <source>
        <dbReference type="Proteomes" id="UP000243338"/>
    </source>
</evidence>
<accession>A0A1H9ZUT6</accession>
<feature type="transmembrane region" description="Helical" evidence="1">
    <location>
        <begin position="95"/>
        <end position="116"/>
    </location>
</feature>
<keyword evidence="1" id="KW-0812">Transmembrane</keyword>
<feature type="transmembrane region" description="Helical" evidence="1">
    <location>
        <begin position="128"/>
        <end position="149"/>
    </location>
</feature>
<dbReference type="RefSeq" id="WP_091689769.1">
    <property type="nucleotide sequence ID" value="NZ_CAAGSJ010000005.1"/>
</dbReference>
<feature type="transmembrane region" description="Helical" evidence="1">
    <location>
        <begin position="12"/>
        <end position="28"/>
    </location>
</feature>
<dbReference type="Pfam" id="PF09988">
    <property type="entry name" value="DUF2227"/>
    <property type="match status" value="1"/>
</dbReference>
<reference evidence="3" key="1">
    <citation type="submission" date="2016-10" db="EMBL/GenBank/DDBJ databases">
        <authorList>
            <person name="Varghese N."/>
            <person name="Submissions S."/>
        </authorList>
    </citation>
    <scope>NUCLEOTIDE SEQUENCE [LARGE SCALE GENOMIC DNA]</scope>
    <source>
        <strain evidence="3">SLH 33</strain>
    </source>
</reference>
<evidence type="ECO:0000313" key="2">
    <source>
        <dbReference type="EMBL" id="SES85054.1"/>
    </source>
</evidence>
<gene>
    <name evidence="2" type="ORF">SAMN04488587_1259</name>
</gene>
<organism evidence="2 3">
    <name type="scientific">Methanococcoides vulcani</name>
    <dbReference type="NCBI Taxonomy" id="1353158"/>
    <lineage>
        <taxon>Archaea</taxon>
        <taxon>Methanobacteriati</taxon>
        <taxon>Methanobacteriota</taxon>
        <taxon>Stenosarchaea group</taxon>
        <taxon>Methanomicrobia</taxon>
        <taxon>Methanosarcinales</taxon>
        <taxon>Methanosarcinaceae</taxon>
        <taxon>Methanococcoides</taxon>
    </lineage>
</organism>
<dbReference type="InterPro" id="IPR019250">
    <property type="entry name" value="DUF2227_metal-bd"/>
</dbReference>
<keyword evidence="1" id="KW-0472">Membrane</keyword>
<dbReference type="PANTHER" id="PTHR39085:SF1">
    <property type="entry name" value="SLL0924 PROTEIN"/>
    <property type="match status" value="1"/>
</dbReference>
<protein>
    <submittedName>
        <fullName evidence="2">Uncharacterized metal-binding protein</fullName>
    </submittedName>
</protein>